<keyword evidence="9" id="KW-0694">RNA-binding</keyword>
<evidence type="ECO:0000256" key="1">
    <source>
        <dbReference type="ARBA" id="ARBA00001946"/>
    </source>
</evidence>
<evidence type="ECO:0000256" key="11">
    <source>
        <dbReference type="ARBA" id="ARBA00035025"/>
    </source>
</evidence>
<dbReference type="GO" id="GO:0003723">
    <property type="term" value="F:RNA binding"/>
    <property type="evidence" value="ECO:0007669"/>
    <property type="project" value="UniProtKB-KW"/>
</dbReference>
<comment type="similarity">
    <text evidence="2">Belongs to the methyltransferase superfamily. HEN1 family.</text>
</comment>
<evidence type="ECO:0000256" key="9">
    <source>
        <dbReference type="ARBA" id="ARBA00022884"/>
    </source>
</evidence>
<keyword evidence="15" id="KW-1185">Reference proteome</keyword>
<dbReference type="AlphaFoldDB" id="A0AAQ3UXL2"/>
<evidence type="ECO:0000256" key="6">
    <source>
        <dbReference type="ARBA" id="ARBA00022691"/>
    </source>
</evidence>
<dbReference type="GO" id="GO:0046872">
    <property type="term" value="F:metal ion binding"/>
    <property type="evidence" value="ECO:0007669"/>
    <property type="project" value="UniProtKB-KW"/>
</dbReference>
<keyword evidence="7" id="KW-0479">Metal-binding</keyword>
<dbReference type="GO" id="GO:0090486">
    <property type="term" value="F:small RNA 2'-O-methyltransferase activity"/>
    <property type="evidence" value="ECO:0007669"/>
    <property type="project" value="UniProtKB-EC"/>
</dbReference>
<dbReference type="GO" id="GO:0001510">
    <property type="term" value="P:RNA methylation"/>
    <property type="evidence" value="ECO:0007669"/>
    <property type="project" value="InterPro"/>
</dbReference>
<accession>A0AAQ3UXL2</accession>
<evidence type="ECO:0000313" key="14">
    <source>
        <dbReference type="EMBL" id="WVZ97119.1"/>
    </source>
</evidence>
<evidence type="ECO:0000256" key="4">
    <source>
        <dbReference type="ARBA" id="ARBA00022603"/>
    </source>
</evidence>
<dbReference type="PANTHER" id="PTHR21404">
    <property type="entry name" value="HEN1"/>
    <property type="match status" value="1"/>
</dbReference>
<gene>
    <name evidence="14" type="ORF">U9M48_042676</name>
</gene>
<evidence type="ECO:0000256" key="5">
    <source>
        <dbReference type="ARBA" id="ARBA00022679"/>
    </source>
</evidence>
<keyword evidence="5" id="KW-0808">Transferase</keyword>
<keyword evidence="4" id="KW-0489">Methyltransferase</keyword>
<protein>
    <recommendedName>
        <fullName evidence="3">Small RNA 2'-O-methyltransferase</fullName>
        <ecNumber evidence="11">2.1.1.386</ecNumber>
    </recommendedName>
</protein>
<evidence type="ECO:0000256" key="2">
    <source>
        <dbReference type="ARBA" id="ARBA00009026"/>
    </source>
</evidence>
<feature type="region of interest" description="Disordered" evidence="13">
    <location>
        <begin position="1"/>
        <end position="143"/>
    </location>
</feature>
<dbReference type="EMBL" id="CP144754">
    <property type="protein sequence ID" value="WVZ97119.1"/>
    <property type="molecule type" value="Genomic_DNA"/>
</dbReference>
<feature type="compositionally biased region" description="Basic residues" evidence="13">
    <location>
        <begin position="32"/>
        <end position="48"/>
    </location>
</feature>
<dbReference type="PANTHER" id="PTHR21404:SF3">
    <property type="entry name" value="SMALL RNA 2'-O-METHYLTRANSFERASE"/>
    <property type="match status" value="1"/>
</dbReference>
<dbReference type="Gene3D" id="3.40.50.150">
    <property type="entry name" value="Vaccinia Virus protein VP39"/>
    <property type="match status" value="1"/>
</dbReference>
<evidence type="ECO:0000256" key="8">
    <source>
        <dbReference type="ARBA" id="ARBA00022842"/>
    </source>
</evidence>
<dbReference type="EC" id="2.1.1.386" evidence="11"/>
<dbReference type="GO" id="GO:0030422">
    <property type="term" value="P:siRNA processing"/>
    <property type="evidence" value="ECO:0007669"/>
    <property type="project" value="TreeGrafter"/>
</dbReference>
<dbReference type="SUPFAM" id="SSF53335">
    <property type="entry name" value="S-adenosyl-L-methionine-dependent methyltransferases"/>
    <property type="match status" value="1"/>
</dbReference>
<evidence type="ECO:0000256" key="7">
    <source>
        <dbReference type="ARBA" id="ARBA00022723"/>
    </source>
</evidence>
<dbReference type="InterPro" id="IPR029063">
    <property type="entry name" value="SAM-dependent_MTases_sf"/>
</dbReference>
<dbReference type="GO" id="GO:0005634">
    <property type="term" value="C:nucleus"/>
    <property type="evidence" value="ECO:0007669"/>
    <property type="project" value="TreeGrafter"/>
</dbReference>
<feature type="compositionally biased region" description="Low complexity" evidence="13">
    <location>
        <begin position="116"/>
        <end position="130"/>
    </location>
</feature>
<name>A0AAQ3UXL2_PASNO</name>
<keyword evidence="8" id="KW-0460">Magnesium</keyword>
<evidence type="ECO:0000256" key="3">
    <source>
        <dbReference type="ARBA" id="ARBA00021330"/>
    </source>
</evidence>
<sequence>MTPPTRTRRPVSRAGRRDHTPMPPKPPAPHAARSRRAHAAGSRRRATTARKPASHATPDAPSRAPDVATRRRRGTPPPRRGQLVLAGQTPVPRLPASGSPTVGEGLERRRKRRPALPRLRPSARAPRAKPFGPFRSSTPATLGLLPRRGSLHRLQDILEDPATLTDVDAVDIGDAELCLPTPRPRALAGSVPSRSPRACSPPRLRGRVESLPWEEVIRRWDHASKDQWLDAWTPLLIADFGYGSGSLLDSLLGHPTTLEKLVGVDISRKGLTIVAKSLHQKLSKKSLTQTTVPNAVLYDGSITNYDSRLYDFDIDTCLEVIEHVEEG</sequence>
<dbReference type="InterPro" id="IPR026610">
    <property type="entry name" value="Hen1"/>
</dbReference>
<comment type="cofactor">
    <cofactor evidence="1">
        <name>Mg(2+)</name>
        <dbReference type="ChEBI" id="CHEBI:18420"/>
    </cofactor>
</comment>
<evidence type="ECO:0000256" key="10">
    <source>
        <dbReference type="ARBA" id="ARBA00023158"/>
    </source>
</evidence>
<organism evidence="14 15">
    <name type="scientific">Paspalum notatum var. saurae</name>
    <dbReference type="NCBI Taxonomy" id="547442"/>
    <lineage>
        <taxon>Eukaryota</taxon>
        <taxon>Viridiplantae</taxon>
        <taxon>Streptophyta</taxon>
        <taxon>Embryophyta</taxon>
        <taxon>Tracheophyta</taxon>
        <taxon>Spermatophyta</taxon>
        <taxon>Magnoliopsida</taxon>
        <taxon>Liliopsida</taxon>
        <taxon>Poales</taxon>
        <taxon>Poaceae</taxon>
        <taxon>PACMAD clade</taxon>
        <taxon>Panicoideae</taxon>
        <taxon>Andropogonodae</taxon>
        <taxon>Paspaleae</taxon>
        <taxon>Paspalinae</taxon>
        <taxon>Paspalum</taxon>
    </lineage>
</organism>
<feature type="compositionally biased region" description="Basic residues" evidence="13">
    <location>
        <begin position="1"/>
        <end position="14"/>
    </location>
</feature>
<reference evidence="14 15" key="1">
    <citation type="submission" date="2024-02" db="EMBL/GenBank/DDBJ databases">
        <title>High-quality chromosome-scale genome assembly of Pensacola bahiagrass (Paspalum notatum Flugge var. saurae).</title>
        <authorList>
            <person name="Vega J.M."/>
            <person name="Podio M."/>
            <person name="Orjuela J."/>
            <person name="Siena L.A."/>
            <person name="Pessino S.C."/>
            <person name="Combes M.C."/>
            <person name="Mariac C."/>
            <person name="Albertini E."/>
            <person name="Pupilli F."/>
            <person name="Ortiz J.P.A."/>
            <person name="Leblanc O."/>
        </authorList>
    </citation>
    <scope>NUCLEOTIDE SEQUENCE [LARGE SCALE GENOMIC DNA]</scope>
    <source>
        <strain evidence="14">R1</strain>
        <tissue evidence="14">Leaf</tissue>
    </source>
</reference>
<comment type="catalytic activity">
    <reaction evidence="12">
        <text>small RNA 3'-end nucleotide + S-adenosyl-L-methionine = small RNA 3'-end 2'-O-methylnucleotide + S-adenosyl-L-homocysteine + H(+)</text>
        <dbReference type="Rhea" id="RHEA:37887"/>
        <dbReference type="Rhea" id="RHEA-COMP:10415"/>
        <dbReference type="Rhea" id="RHEA-COMP:10416"/>
        <dbReference type="ChEBI" id="CHEBI:15378"/>
        <dbReference type="ChEBI" id="CHEBI:57856"/>
        <dbReference type="ChEBI" id="CHEBI:59789"/>
        <dbReference type="ChEBI" id="CHEBI:74896"/>
        <dbReference type="ChEBI" id="CHEBI:74898"/>
        <dbReference type="EC" id="2.1.1.386"/>
    </reaction>
</comment>
<evidence type="ECO:0000313" key="15">
    <source>
        <dbReference type="Proteomes" id="UP001341281"/>
    </source>
</evidence>
<keyword evidence="6" id="KW-0949">S-adenosyl-L-methionine</keyword>
<dbReference type="Proteomes" id="UP001341281">
    <property type="component" value="Chromosome 10"/>
</dbReference>
<proteinExistence type="inferred from homology"/>
<dbReference type="GO" id="GO:0005737">
    <property type="term" value="C:cytoplasm"/>
    <property type="evidence" value="ECO:0007669"/>
    <property type="project" value="TreeGrafter"/>
</dbReference>
<evidence type="ECO:0000256" key="13">
    <source>
        <dbReference type="SAM" id="MobiDB-lite"/>
    </source>
</evidence>
<evidence type="ECO:0000256" key="12">
    <source>
        <dbReference type="ARBA" id="ARBA00048418"/>
    </source>
</evidence>
<keyword evidence="10" id="KW-0943">RNA-mediated gene silencing</keyword>